<dbReference type="SMART" id="SM00852">
    <property type="entry name" value="MoCF_biosynth"/>
    <property type="match status" value="1"/>
</dbReference>
<comment type="caution">
    <text evidence="6">The sequence shown here is derived from an EMBL/GenBank/DDBJ whole genome shotgun (WGS) entry which is preliminary data.</text>
</comment>
<proteinExistence type="predicted"/>
<dbReference type="AlphaFoldDB" id="A0A0M0K7N8"/>
<dbReference type="EMBL" id="JWZX01001074">
    <property type="protein sequence ID" value="KOO34835.1"/>
    <property type="molecule type" value="Genomic_DNA"/>
</dbReference>
<feature type="domain" description="MoaB/Mog" evidence="5">
    <location>
        <begin position="173"/>
        <end position="343"/>
    </location>
</feature>
<dbReference type="PANTHER" id="PTHR43764">
    <property type="entry name" value="MOLYBDENUM COFACTOR BIOSYNTHESIS"/>
    <property type="match status" value="1"/>
</dbReference>
<dbReference type="InterPro" id="IPR023163">
    <property type="entry name" value="SMc04008-like_domain"/>
</dbReference>
<dbReference type="GO" id="GO:0006777">
    <property type="term" value="P:Mo-molybdopterin cofactor biosynthetic process"/>
    <property type="evidence" value="ECO:0007669"/>
    <property type="project" value="UniProtKB-KW"/>
</dbReference>
<evidence type="ECO:0000256" key="2">
    <source>
        <dbReference type="ARBA" id="ARBA00013269"/>
    </source>
</evidence>
<dbReference type="InterPro" id="IPR036810">
    <property type="entry name" value="SMc04008-like_sf"/>
</dbReference>
<gene>
    <name evidence="6" type="ORF">Ctob_009244</name>
</gene>
<reference evidence="7" key="1">
    <citation type="journal article" date="2015" name="PLoS Genet.">
        <title>Genome Sequence and Transcriptome Analyses of Chrysochromulina tobin: Metabolic Tools for Enhanced Algal Fitness in the Prominent Order Prymnesiales (Haptophyceae).</title>
        <authorList>
            <person name="Hovde B.T."/>
            <person name="Deodato C.R."/>
            <person name="Hunsperger H.M."/>
            <person name="Ryken S.A."/>
            <person name="Yost W."/>
            <person name="Jha R.K."/>
            <person name="Patterson J."/>
            <person name="Monnat R.J. Jr."/>
            <person name="Barlow S.B."/>
            <person name="Starkenburg S.R."/>
            <person name="Cattolico R.A."/>
        </authorList>
    </citation>
    <scope>NUCLEOTIDE SEQUENCE</scope>
    <source>
        <strain evidence="7">CCMP291</strain>
    </source>
</reference>
<evidence type="ECO:0000313" key="6">
    <source>
        <dbReference type="EMBL" id="KOO34835.1"/>
    </source>
</evidence>
<dbReference type="PANTHER" id="PTHR43764:SF1">
    <property type="entry name" value="MOLYBDOPTERIN MOLYBDOTRANSFERASE"/>
    <property type="match status" value="1"/>
</dbReference>
<dbReference type="CDD" id="cd00886">
    <property type="entry name" value="MogA_MoaB"/>
    <property type="match status" value="1"/>
</dbReference>
<dbReference type="InterPro" id="IPR001453">
    <property type="entry name" value="MoaB/Mog_dom"/>
</dbReference>
<dbReference type="Proteomes" id="UP000037460">
    <property type="component" value="Unassembled WGS sequence"/>
</dbReference>
<keyword evidence="7" id="KW-1185">Reference proteome</keyword>
<comment type="pathway">
    <text evidence="1">Cofactor biosynthesis; molybdopterin biosynthesis.</text>
</comment>
<dbReference type="InterPro" id="IPR008284">
    <property type="entry name" value="MoCF_biosynth_CS"/>
</dbReference>
<protein>
    <recommendedName>
        <fullName evidence="2">molybdopterin molybdotransferase</fullName>
        <ecNumber evidence="2">2.10.1.1</ecNumber>
    </recommendedName>
</protein>
<dbReference type="OrthoDB" id="4349954at2759"/>
<dbReference type="Pfam" id="PF06844">
    <property type="entry name" value="DUF1244"/>
    <property type="match status" value="1"/>
</dbReference>
<evidence type="ECO:0000256" key="1">
    <source>
        <dbReference type="ARBA" id="ARBA00005046"/>
    </source>
</evidence>
<dbReference type="GO" id="GO:0061599">
    <property type="term" value="F:molybdopterin molybdotransferase activity"/>
    <property type="evidence" value="ECO:0007669"/>
    <property type="project" value="UniProtKB-EC"/>
</dbReference>
<evidence type="ECO:0000256" key="3">
    <source>
        <dbReference type="ARBA" id="ARBA00023150"/>
    </source>
</evidence>
<dbReference type="SUPFAM" id="SSF158757">
    <property type="entry name" value="SMc04008-like"/>
    <property type="match status" value="1"/>
</dbReference>
<feature type="region of interest" description="Disordered" evidence="4">
    <location>
        <begin position="96"/>
        <end position="125"/>
    </location>
</feature>
<dbReference type="PROSITE" id="PS01078">
    <property type="entry name" value="MOCF_BIOSYNTHESIS_1"/>
    <property type="match status" value="1"/>
</dbReference>
<dbReference type="SUPFAM" id="SSF53218">
    <property type="entry name" value="Molybdenum cofactor biosynthesis proteins"/>
    <property type="match status" value="1"/>
</dbReference>
<keyword evidence="3" id="KW-0501">Molybdenum cofactor biosynthesis</keyword>
<sequence>MQSTAQVEAEAYAFRQLVAHLQARTDVQNIELMILSGFCRNCLSKWYHVGAAHAGVGLSYEDACERVYGMTYNEWKTTHQSKASDEQLLRLEETKARHAKHEKPPPVAVAPQAAASSPALAAPPPPTMTASGGISNVCCVPEDELAAACARPALPAPALPPPPPAAPVPIRLGILTVSDRASEGVYADLSGPEIANAMQAFAASPAGAGWRLTVVRTVCVPDDIDAIRYVLRTWSERPSDTAPTGAGAAAPAGCAPCNLILTTGGTGLAARDVTPEATRALLERPTPGITELLLRESLRVEPLAALSRAAAGLRGETLIVNLPGRPKAVRENLAVLMPLLGHCLLSL</sequence>
<name>A0A0M0K7N8_9EUKA</name>
<dbReference type="InterPro" id="IPR036425">
    <property type="entry name" value="MoaB/Mog-like_dom_sf"/>
</dbReference>
<accession>A0A0M0K7N8</accession>
<dbReference type="Pfam" id="PF00994">
    <property type="entry name" value="MoCF_biosynth"/>
    <property type="match status" value="1"/>
</dbReference>
<feature type="compositionally biased region" description="Low complexity" evidence="4">
    <location>
        <begin position="109"/>
        <end position="120"/>
    </location>
</feature>
<dbReference type="Gene3D" id="1.10.3340.10">
    <property type="entry name" value="SMc04008-like"/>
    <property type="match status" value="1"/>
</dbReference>
<evidence type="ECO:0000256" key="4">
    <source>
        <dbReference type="SAM" id="MobiDB-lite"/>
    </source>
</evidence>
<dbReference type="Gene3D" id="3.40.980.10">
    <property type="entry name" value="MoaB/Mog-like domain"/>
    <property type="match status" value="1"/>
</dbReference>
<evidence type="ECO:0000313" key="7">
    <source>
        <dbReference type="Proteomes" id="UP000037460"/>
    </source>
</evidence>
<evidence type="ECO:0000259" key="5">
    <source>
        <dbReference type="SMART" id="SM00852"/>
    </source>
</evidence>
<dbReference type="EC" id="2.10.1.1" evidence="2"/>
<dbReference type="InterPro" id="IPR051920">
    <property type="entry name" value="MPT_Adenylyltrnsfr/MoaC-Rel"/>
</dbReference>
<organism evidence="6 7">
    <name type="scientific">Chrysochromulina tobinii</name>
    <dbReference type="NCBI Taxonomy" id="1460289"/>
    <lineage>
        <taxon>Eukaryota</taxon>
        <taxon>Haptista</taxon>
        <taxon>Haptophyta</taxon>
        <taxon>Prymnesiophyceae</taxon>
        <taxon>Prymnesiales</taxon>
        <taxon>Chrysochromulinaceae</taxon>
        <taxon>Chrysochromulina</taxon>
    </lineage>
</organism>